<evidence type="ECO:0000256" key="1">
    <source>
        <dbReference type="ARBA" id="ARBA00023002"/>
    </source>
</evidence>
<feature type="domain" description="NADP-dependent oxidoreductase" evidence="2">
    <location>
        <begin position="18"/>
        <end position="333"/>
    </location>
</feature>
<name>A0ABN3EME6_9ACTN</name>
<accession>A0ABN3EME6</accession>
<dbReference type="EMBL" id="BAAATR010000028">
    <property type="protein sequence ID" value="GAA2262931.1"/>
    <property type="molecule type" value="Genomic_DNA"/>
</dbReference>
<protein>
    <submittedName>
        <fullName evidence="3">Aldo/keto reductase</fullName>
    </submittedName>
</protein>
<reference evidence="3 4" key="1">
    <citation type="journal article" date="2019" name="Int. J. Syst. Evol. Microbiol.">
        <title>The Global Catalogue of Microorganisms (GCM) 10K type strain sequencing project: providing services to taxonomists for standard genome sequencing and annotation.</title>
        <authorList>
            <consortium name="The Broad Institute Genomics Platform"/>
            <consortium name="The Broad Institute Genome Sequencing Center for Infectious Disease"/>
            <person name="Wu L."/>
            <person name="Ma J."/>
        </authorList>
    </citation>
    <scope>NUCLEOTIDE SEQUENCE [LARGE SCALE GENOMIC DNA]</scope>
    <source>
        <strain evidence="3 4">JCM 7356</strain>
    </source>
</reference>
<comment type="caution">
    <text evidence="3">The sequence shown here is derived from an EMBL/GenBank/DDBJ whole genome shotgun (WGS) entry which is preliminary data.</text>
</comment>
<dbReference type="PANTHER" id="PTHR43364:SF4">
    <property type="entry name" value="NAD(P)-LINKED OXIDOREDUCTASE SUPERFAMILY PROTEIN"/>
    <property type="match status" value="1"/>
</dbReference>
<dbReference type="InterPro" id="IPR023210">
    <property type="entry name" value="NADP_OxRdtase_dom"/>
</dbReference>
<dbReference type="Proteomes" id="UP001500305">
    <property type="component" value="Unassembled WGS sequence"/>
</dbReference>
<evidence type="ECO:0000313" key="3">
    <source>
        <dbReference type="EMBL" id="GAA2262931.1"/>
    </source>
</evidence>
<dbReference type="InterPro" id="IPR050523">
    <property type="entry name" value="AKR_Detox_Biosynth"/>
</dbReference>
<dbReference type="PANTHER" id="PTHR43364">
    <property type="entry name" value="NADH-SPECIFIC METHYLGLYOXAL REDUCTASE-RELATED"/>
    <property type="match status" value="1"/>
</dbReference>
<dbReference type="CDD" id="cd19102">
    <property type="entry name" value="AKR_unchar"/>
    <property type="match status" value="1"/>
</dbReference>
<proteinExistence type="predicted"/>
<sequence>MTTTSPVPFGSTDMTISRIGFGAWALGGADWRYSWGAQDDGDSIAAVHRAVDLGINWIDTAAVYGLGHSEEVVGRALAKLPESRRPYVFTKCGLVWDESDRLAPPRKIMTPASVRRELEDSLRRLGVERIDLYQVHWPGDGQVLEWGNEGGADQGGGTRLEEYWQLMADLKAEGKVRAIGLSNHGPEQLAVAEKIAHVDSIQPQFSLLSRDAAAELHWAADHRTAGIVYQPLGSGLLTGAFSAERVAALDAADWRRTHPDFTTHLDRNLALVEALRPIARRHGSTVPAVAIAWTLAWPGVTGAIVGARRPGQLDDWVSAAALHLTADDLSEIATSLDHTGAGTGPAHPKESTE</sequence>
<evidence type="ECO:0000259" key="2">
    <source>
        <dbReference type="Pfam" id="PF00248"/>
    </source>
</evidence>
<dbReference type="Pfam" id="PF00248">
    <property type="entry name" value="Aldo_ket_red"/>
    <property type="match status" value="1"/>
</dbReference>
<organism evidence="3 4">
    <name type="scientific">Kitasatospora cystarginea</name>
    <dbReference type="NCBI Taxonomy" id="58350"/>
    <lineage>
        <taxon>Bacteria</taxon>
        <taxon>Bacillati</taxon>
        <taxon>Actinomycetota</taxon>
        <taxon>Actinomycetes</taxon>
        <taxon>Kitasatosporales</taxon>
        <taxon>Streptomycetaceae</taxon>
        <taxon>Kitasatospora</taxon>
    </lineage>
</organism>
<keyword evidence="1" id="KW-0560">Oxidoreductase</keyword>
<gene>
    <name evidence="3" type="ORF">GCM10010430_54220</name>
</gene>
<dbReference type="InterPro" id="IPR036812">
    <property type="entry name" value="NAD(P)_OxRdtase_dom_sf"/>
</dbReference>
<keyword evidence="4" id="KW-1185">Reference proteome</keyword>
<dbReference type="Gene3D" id="3.20.20.100">
    <property type="entry name" value="NADP-dependent oxidoreductase domain"/>
    <property type="match status" value="1"/>
</dbReference>
<dbReference type="SUPFAM" id="SSF51430">
    <property type="entry name" value="NAD(P)-linked oxidoreductase"/>
    <property type="match status" value="1"/>
</dbReference>
<evidence type="ECO:0000313" key="4">
    <source>
        <dbReference type="Proteomes" id="UP001500305"/>
    </source>
</evidence>
<dbReference type="RefSeq" id="WP_344639126.1">
    <property type="nucleotide sequence ID" value="NZ_BAAATR010000028.1"/>
</dbReference>